<evidence type="ECO:0000313" key="2">
    <source>
        <dbReference type="EMBL" id="PSB27896.1"/>
    </source>
</evidence>
<sequence length="1049" mass="112620">MNISAWSIRNPVPTIVLFLVLTLAGLVAFPMLGIDENPNIDIPAVTVTVTQPGADPAELETQVTKRIEDAAAGLGNIDEIISTVTDGSSITQVNFVLGTNSDRATNDVRNAVAQIRQNLPQDINEPIIKRVDFASGGPVITYAVSSTQRSVGELSNLVDQDISRALLAVAGVSQVNRIGGLDREIRVDLNPDRLQALGITATQVNDQVRAFNLNQPGGRGEVGGTEQTIRTLGSAPTVEALRTYQIPLPKGGFVPLASLGTVTDAAGDIRRIARLNNQPAVVFSVLRSTGTVLVTVEEGVQAAVKELQKTLPSDIKLELVNNVRADYTRESYLASVEAVLLGALLAVVTIWIFLRDWRATLITAVALPLSLIPTFIVLLVLGYTLNFMTLLAMALVVGILVDDAIVEIENIERHQQMGKSPFQAAIDASDEIGLAVVATTMSIVAVFAPVSLMTGVSGQYFRPFGVTVAASVLFSLLVARMITPLMAAYILKDKPHHADNLKKDHLSYQYRRVLTWALKHRVVTLVASLVFLVGSVMLVPHIPVGLFGSDDAGLSIVNMELPPGSTMETTDRTTQQLTTLLLKNPNVTGIQTDEHVNKATLYVKLKPKGEGRNISRTQFENEIRPLFRQIPGVRLSFQGNGFGGSKELSIVLKSEDAEALTRVAESLEKQMRQVPGLVEVSSSASLVKPEILIRPKPQQAADQGVTVQAIARTANLATLGDFDANLAKFDLPDRQIPIRVQLDPQERNNIDTIRNLQVQNQSGALIPLQSVAEVGFGNGPSQVNRYNRSRKISIEANLQGASLGNALEKVNNLPALKNLPPNVKQEKFGNAKIMNELFTNVGTALGAAVLFIYAVLVLLFGDFLHPMTIMAALPFSLGGALMGLLITQKELGLYALIGIVLLLGLVTKNSILLVDYALINQREGKPLFSAVLDSGVARLRPILMTTIAMIAGMLPIALGIGAGSEVRSPMAIAVIGGLLTSTLLTLVVVPVIFTYIDWFQTFVFGRLLHGASKRRHADTAAANGNGHTAATYSAATGSSLMPDPDHPVR</sequence>
<gene>
    <name evidence="2" type="ORF">C7B82_16110</name>
</gene>
<feature type="transmembrane region" description="Helical" evidence="1">
    <location>
        <begin position="837"/>
        <end position="860"/>
    </location>
</feature>
<feature type="transmembrane region" description="Helical" evidence="1">
    <location>
        <begin position="522"/>
        <end position="542"/>
    </location>
</feature>
<organism evidence="2 3">
    <name type="scientific">Stenomitos frigidus ULC18</name>
    <dbReference type="NCBI Taxonomy" id="2107698"/>
    <lineage>
        <taxon>Bacteria</taxon>
        <taxon>Bacillati</taxon>
        <taxon>Cyanobacteriota</taxon>
        <taxon>Cyanophyceae</taxon>
        <taxon>Leptolyngbyales</taxon>
        <taxon>Leptolyngbyaceae</taxon>
        <taxon>Stenomitos</taxon>
    </lineage>
</organism>
<reference evidence="2 3" key="2">
    <citation type="submission" date="2018-03" db="EMBL/GenBank/DDBJ databases">
        <title>The ancient ancestry and fast evolution of plastids.</title>
        <authorList>
            <person name="Moore K.R."/>
            <person name="Magnabosco C."/>
            <person name="Momper L."/>
            <person name="Gold D.A."/>
            <person name="Bosak T."/>
            <person name="Fournier G.P."/>
        </authorList>
    </citation>
    <scope>NUCLEOTIDE SEQUENCE [LARGE SCALE GENOMIC DNA]</scope>
    <source>
        <strain evidence="2 3">ULC18</strain>
    </source>
</reference>
<feature type="transmembrane region" description="Helical" evidence="1">
    <location>
        <begin position="361"/>
        <end position="381"/>
    </location>
</feature>
<protein>
    <submittedName>
        <fullName evidence="2">ABC transporter permease</fullName>
    </submittedName>
</protein>
<dbReference type="Gene3D" id="1.20.1640.10">
    <property type="entry name" value="Multidrug efflux transporter AcrB transmembrane domain"/>
    <property type="match status" value="2"/>
</dbReference>
<dbReference type="InterPro" id="IPR001036">
    <property type="entry name" value="Acrflvin-R"/>
</dbReference>
<feature type="transmembrane region" description="Helical" evidence="1">
    <location>
        <begin position="893"/>
        <end position="918"/>
    </location>
</feature>
<keyword evidence="1" id="KW-1133">Transmembrane helix</keyword>
<reference evidence="3" key="1">
    <citation type="submission" date="2018-02" db="EMBL/GenBank/DDBJ databases">
        <authorList>
            <person name="Moore K."/>
            <person name="Momper L."/>
        </authorList>
    </citation>
    <scope>NUCLEOTIDE SEQUENCE [LARGE SCALE GENOMIC DNA]</scope>
    <source>
        <strain evidence="3">ULC18</strain>
    </source>
</reference>
<dbReference type="GO" id="GO:0042910">
    <property type="term" value="F:xenobiotic transmembrane transporter activity"/>
    <property type="evidence" value="ECO:0007669"/>
    <property type="project" value="TreeGrafter"/>
</dbReference>
<dbReference type="Gene3D" id="3.30.70.1320">
    <property type="entry name" value="Multidrug efflux transporter AcrB pore domain like"/>
    <property type="match status" value="1"/>
</dbReference>
<dbReference type="Pfam" id="PF00873">
    <property type="entry name" value="ACR_tran"/>
    <property type="match status" value="1"/>
</dbReference>
<dbReference type="Gene3D" id="3.30.2090.10">
    <property type="entry name" value="Multidrug efflux transporter AcrB TolC docking domain, DN and DC subdomains"/>
    <property type="match status" value="2"/>
</dbReference>
<feature type="transmembrane region" description="Helical" evidence="1">
    <location>
        <begin position="464"/>
        <end position="491"/>
    </location>
</feature>
<keyword evidence="1" id="KW-0812">Transmembrane</keyword>
<dbReference type="AlphaFoldDB" id="A0A2T1E588"/>
<dbReference type="RefSeq" id="WP_106257306.1">
    <property type="nucleotide sequence ID" value="NZ_CAWNSW010000089.1"/>
</dbReference>
<feature type="transmembrane region" description="Helical" evidence="1">
    <location>
        <begin position="939"/>
        <end position="958"/>
    </location>
</feature>
<dbReference type="InterPro" id="IPR027463">
    <property type="entry name" value="AcrB_DN_DC_subdom"/>
</dbReference>
<keyword evidence="3" id="KW-1185">Reference proteome</keyword>
<dbReference type="SUPFAM" id="SSF82866">
    <property type="entry name" value="Multidrug efflux transporter AcrB transmembrane domain"/>
    <property type="match status" value="2"/>
</dbReference>
<evidence type="ECO:0000256" key="1">
    <source>
        <dbReference type="SAM" id="Phobius"/>
    </source>
</evidence>
<dbReference type="Gene3D" id="3.30.70.1430">
    <property type="entry name" value="Multidrug efflux transporter AcrB pore domain"/>
    <property type="match status" value="2"/>
</dbReference>
<dbReference type="EMBL" id="PVWK01000084">
    <property type="protein sequence ID" value="PSB27896.1"/>
    <property type="molecule type" value="Genomic_DNA"/>
</dbReference>
<feature type="transmembrane region" description="Helical" evidence="1">
    <location>
        <begin position="970"/>
        <end position="996"/>
    </location>
</feature>
<dbReference type="SUPFAM" id="SSF82714">
    <property type="entry name" value="Multidrug efflux transporter AcrB TolC docking domain, DN and DC subdomains"/>
    <property type="match status" value="2"/>
</dbReference>
<feature type="transmembrane region" description="Helical" evidence="1">
    <location>
        <begin position="432"/>
        <end position="452"/>
    </location>
</feature>
<name>A0A2T1E588_9CYAN</name>
<dbReference type="Proteomes" id="UP000239576">
    <property type="component" value="Unassembled WGS sequence"/>
</dbReference>
<dbReference type="PANTHER" id="PTHR32063">
    <property type="match status" value="1"/>
</dbReference>
<dbReference type="PRINTS" id="PR00702">
    <property type="entry name" value="ACRIFLAVINRP"/>
</dbReference>
<dbReference type="PANTHER" id="PTHR32063:SF77">
    <property type="entry name" value="ACR FAMILY TRANSPORT PROTEIN"/>
    <property type="match status" value="1"/>
</dbReference>
<keyword evidence="1" id="KW-0472">Membrane</keyword>
<accession>A0A2T1E588</accession>
<feature type="transmembrane region" description="Helical" evidence="1">
    <location>
        <begin position="867"/>
        <end position="887"/>
    </location>
</feature>
<dbReference type="GO" id="GO:0005886">
    <property type="term" value="C:plasma membrane"/>
    <property type="evidence" value="ECO:0007669"/>
    <property type="project" value="TreeGrafter"/>
</dbReference>
<feature type="transmembrane region" description="Helical" evidence="1">
    <location>
        <begin position="12"/>
        <end position="32"/>
    </location>
</feature>
<evidence type="ECO:0000313" key="3">
    <source>
        <dbReference type="Proteomes" id="UP000239576"/>
    </source>
</evidence>
<dbReference type="OrthoDB" id="9791035at2"/>
<feature type="transmembrane region" description="Helical" evidence="1">
    <location>
        <begin position="332"/>
        <end position="354"/>
    </location>
</feature>
<comment type="caution">
    <text evidence="2">The sequence shown here is derived from an EMBL/GenBank/DDBJ whole genome shotgun (WGS) entry which is preliminary data.</text>
</comment>
<proteinExistence type="predicted"/>
<dbReference type="Gene3D" id="3.30.70.1440">
    <property type="entry name" value="Multidrug efflux transporter AcrB pore domain"/>
    <property type="match status" value="1"/>
</dbReference>
<dbReference type="SUPFAM" id="SSF82693">
    <property type="entry name" value="Multidrug efflux transporter AcrB pore domain, PN1, PN2, PC1 and PC2 subdomains"/>
    <property type="match status" value="3"/>
</dbReference>